<comment type="similarity">
    <text evidence="4 9 10">Belongs to the HisA/HisF family.</text>
</comment>
<evidence type="ECO:0000256" key="3">
    <source>
        <dbReference type="ARBA" id="ARBA00005133"/>
    </source>
</evidence>
<evidence type="ECO:0000256" key="6">
    <source>
        <dbReference type="ARBA" id="ARBA00022605"/>
    </source>
</evidence>
<dbReference type="InterPro" id="IPR011060">
    <property type="entry name" value="RibuloseP-bd_barrel"/>
</dbReference>
<reference evidence="13" key="1">
    <citation type="journal article" date="2022" name="Int. J. Syst. Evol. Microbiol.">
        <title>Anaeromyxobacter oryzae sp. nov., Anaeromyxobacter diazotrophicus sp. nov. and Anaeromyxobacter paludicola sp. nov., isolated from paddy soils.</title>
        <authorList>
            <person name="Itoh H."/>
            <person name="Xu Z."/>
            <person name="Mise K."/>
            <person name="Masuda Y."/>
            <person name="Ushijima N."/>
            <person name="Hayakawa C."/>
            <person name="Shiratori Y."/>
            <person name="Senoo K."/>
        </authorList>
    </citation>
    <scope>NUCLEOTIDE SEQUENCE [LARGE SCALE GENOMIC DNA]</scope>
    <source>
        <strain evidence="13">Red630</strain>
    </source>
</reference>
<dbReference type="InterPro" id="IPR006062">
    <property type="entry name" value="His_biosynth"/>
</dbReference>
<dbReference type="InterPro" id="IPR006063">
    <property type="entry name" value="HisA_bact_arch"/>
</dbReference>
<dbReference type="InterPro" id="IPR023016">
    <property type="entry name" value="HisA/PriA"/>
</dbReference>
<organism evidence="12 13">
    <name type="scientific">Anaeromyxobacter paludicola</name>
    <dbReference type="NCBI Taxonomy" id="2918171"/>
    <lineage>
        <taxon>Bacteria</taxon>
        <taxon>Pseudomonadati</taxon>
        <taxon>Myxococcota</taxon>
        <taxon>Myxococcia</taxon>
        <taxon>Myxococcales</taxon>
        <taxon>Cystobacterineae</taxon>
        <taxon>Anaeromyxobacteraceae</taxon>
        <taxon>Anaeromyxobacter</taxon>
    </lineage>
</organism>
<evidence type="ECO:0000256" key="9">
    <source>
        <dbReference type="HAMAP-Rule" id="MF_01014"/>
    </source>
</evidence>
<dbReference type="GO" id="GO:0016853">
    <property type="term" value="F:isomerase activity"/>
    <property type="evidence" value="ECO:0007669"/>
    <property type="project" value="UniProtKB-KW"/>
</dbReference>
<protein>
    <recommendedName>
        <fullName evidence="9 11">1-(5-phosphoribosyl)-5-[(5-phosphoribosylamino)methylideneamino] imidazole-4-carboxamide isomerase</fullName>
        <ecNumber evidence="9 11">5.3.1.16</ecNumber>
    </recommendedName>
    <alternativeName>
        <fullName evidence="9">Phosphoribosylformimino-5-aminoimidazole carboxamide ribotide isomerase</fullName>
    </alternativeName>
</protein>
<sequence>MIVLPAIDLMGGRVVRLQKGDFDTQTVYSADPAEVAEGFRKAGARRIHVVDLDGARAGRPVNTAAVKAIAAVEVEVEVGGGLRSLEAIEAVLAAGARAAVVGTAAVSRLELVQQACRAFPGRVYAAIDAKGGEVAVQGWESGSGLQAVEVAKRVRDAGVSLVEYTDVARDGMFTGVDAAGAAALQRDAGVPVVASGGVASLDDVRACVEAGLAGVIIGKALYERRLELADALRLSGETT</sequence>
<keyword evidence="6 9" id="KW-0028">Amino-acid biosynthesis</keyword>
<keyword evidence="7 9" id="KW-0368">Histidine biosynthesis</keyword>
<gene>
    <name evidence="9 12" type="primary">hisA</name>
    <name evidence="12" type="ORF">AMPC_20450</name>
</gene>
<dbReference type="CDD" id="cd04732">
    <property type="entry name" value="HisA"/>
    <property type="match status" value="1"/>
</dbReference>
<dbReference type="NCBIfam" id="TIGR00007">
    <property type="entry name" value="1-(5-phosphoribosyl)-5-[(5-phosphoribosylamino)methylideneamino]imidazole-4-carboxamide isomerase"/>
    <property type="match status" value="1"/>
</dbReference>
<evidence type="ECO:0000256" key="4">
    <source>
        <dbReference type="ARBA" id="ARBA00009667"/>
    </source>
</evidence>
<dbReference type="InterPro" id="IPR044524">
    <property type="entry name" value="Isoase_HisA-like"/>
</dbReference>
<keyword evidence="8 9" id="KW-0413">Isomerase</keyword>
<dbReference type="RefSeq" id="WP_248346261.1">
    <property type="nucleotide sequence ID" value="NZ_AP025592.1"/>
</dbReference>
<feature type="active site" description="Proton acceptor" evidence="9">
    <location>
        <position position="8"/>
    </location>
</feature>
<dbReference type="Gene3D" id="3.20.20.70">
    <property type="entry name" value="Aldolase class I"/>
    <property type="match status" value="1"/>
</dbReference>
<keyword evidence="5 9" id="KW-0963">Cytoplasm</keyword>
<evidence type="ECO:0000256" key="5">
    <source>
        <dbReference type="ARBA" id="ARBA00022490"/>
    </source>
</evidence>
<comment type="subcellular location">
    <subcellularLocation>
        <location evidence="2 9 11">Cytoplasm</location>
    </subcellularLocation>
</comment>
<evidence type="ECO:0000256" key="11">
    <source>
        <dbReference type="RuleBase" id="RU003658"/>
    </source>
</evidence>
<evidence type="ECO:0000256" key="10">
    <source>
        <dbReference type="RuleBase" id="RU003657"/>
    </source>
</evidence>
<comment type="catalytic activity">
    <reaction evidence="1 9 11">
        <text>1-(5-phospho-beta-D-ribosyl)-5-[(5-phospho-beta-D-ribosylamino)methylideneamino]imidazole-4-carboxamide = 5-[(5-phospho-1-deoxy-D-ribulos-1-ylimino)methylamino]-1-(5-phospho-beta-D-ribosyl)imidazole-4-carboxamide</text>
        <dbReference type="Rhea" id="RHEA:15469"/>
        <dbReference type="ChEBI" id="CHEBI:58435"/>
        <dbReference type="ChEBI" id="CHEBI:58525"/>
        <dbReference type="EC" id="5.3.1.16"/>
    </reaction>
</comment>
<dbReference type="SUPFAM" id="SSF51366">
    <property type="entry name" value="Ribulose-phoshate binding barrel"/>
    <property type="match status" value="1"/>
</dbReference>
<evidence type="ECO:0000256" key="7">
    <source>
        <dbReference type="ARBA" id="ARBA00023102"/>
    </source>
</evidence>
<proteinExistence type="inferred from homology"/>
<evidence type="ECO:0000256" key="2">
    <source>
        <dbReference type="ARBA" id="ARBA00004496"/>
    </source>
</evidence>
<dbReference type="Pfam" id="PF00977">
    <property type="entry name" value="His_biosynth"/>
    <property type="match status" value="1"/>
</dbReference>
<dbReference type="InterPro" id="IPR013785">
    <property type="entry name" value="Aldolase_TIM"/>
</dbReference>
<keyword evidence="13" id="KW-1185">Reference proteome</keyword>
<evidence type="ECO:0000313" key="13">
    <source>
        <dbReference type="Proteomes" id="UP001162734"/>
    </source>
</evidence>
<comment type="pathway">
    <text evidence="3 9 11">Amino-acid biosynthesis; L-histidine biosynthesis; L-histidine from 5-phospho-alpha-D-ribose 1-diphosphate: step 4/9.</text>
</comment>
<dbReference type="PANTHER" id="PTHR43090">
    <property type="entry name" value="1-(5-PHOSPHORIBOSYL)-5-[(5-PHOSPHORIBOSYLAMINO)METHYLIDENEAMINO] IMIDAZOLE-4-CARBOXAMIDE ISOMERASE"/>
    <property type="match status" value="1"/>
</dbReference>
<dbReference type="EC" id="5.3.1.16" evidence="9 11"/>
<name>A0ABM7XAQ5_9BACT</name>
<dbReference type="EMBL" id="AP025592">
    <property type="protein sequence ID" value="BDG08932.1"/>
    <property type="molecule type" value="Genomic_DNA"/>
</dbReference>
<accession>A0ABM7XAQ5</accession>
<dbReference type="Proteomes" id="UP001162734">
    <property type="component" value="Chromosome"/>
</dbReference>
<evidence type="ECO:0000256" key="8">
    <source>
        <dbReference type="ARBA" id="ARBA00023235"/>
    </source>
</evidence>
<evidence type="ECO:0000313" key="12">
    <source>
        <dbReference type="EMBL" id="BDG08932.1"/>
    </source>
</evidence>
<feature type="active site" description="Proton donor" evidence="9">
    <location>
        <position position="128"/>
    </location>
</feature>
<dbReference type="PANTHER" id="PTHR43090:SF2">
    <property type="entry name" value="1-(5-PHOSPHORIBOSYL)-5-[(5-PHOSPHORIBOSYLAMINO)METHYLIDENEAMINO] IMIDAZOLE-4-CARBOXAMIDE ISOMERASE"/>
    <property type="match status" value="1"/>
</dbReference>
<evidence type="ECO:0000256" key="1">
    <source>
        <dbReference type="ARBA" id="ARBA00000901"/>
    </source>
</evidence>
<dbReference type="HAMAP" id="MF_01014">
    <property type="entry name" value="HisA"/>
    <property type="match status" value="1"/>
</dbReference>